<keyword evidence="1 3" id="KW-0732">Signal</keyword>
<dbReference type="OrthoDB" id="2019572at2759"/>
<dbReference type="AlphaFoldDB" id="A0A139GZ17"/>
<dbReference type="InterPro" id="IPR009880">
    <property type="entry name" value="Glyoxal_oxidase_N"/>
</dbReference>
<dbReference type="SMART" id="SM00321">
    <property type="entry name" value="WSC"/>
    <property type="match status" value="6"/>
</dbReference>
<dbReference type="Pfam" id="PF07250">
    <property type="entry name" value="Glyoxal_oxid_N"/>
    <property type="match status" value="1"/>
</dbReference>
<feature type="chain" id="PRO_5013334626" description="WSC domain-containing protein" evidence="3">
    <location>
        <begin position="16"/>
        <end position="1252"/>
    </location>
</feature>
<dbReference type="Pfam" id="PF09118">
    <property type="entry name" value="GO-like_E_set"/>
    <property type="match status" value="1"/>
</dbReference>
<protein>
    <recommendedName>
        <fullName evidence="4">WSC domain-containing protein</fullName>
    </recommendedName>
</protein>
<evidence type="ECO:0000256" key="3">
    <source>
        <dbReference type="SAM" id="SignalP"/>
    </source>
</evidence>
<feature type="domain" description="WSC" evidence="4">
    <location>
        <begin position="39"/>
        <end position="132"/>
    </location>
</feature>
<reference evidence="5 6" key="1">
    <citation type="submission" date="2015-07" db="EMBL/GenBank/DDBJ databases">
        <title>Comparative genomics of the Sigatoka disease complex on banana suggests a link between parallel evolutionary changes in Pseudocercospora fijiensis and Pseudocercospora eumusae and increased virulence on the banana host.</title>
        <authorList>
            <person name="Chang T.-C."/>
            <person name="Salvucci A."/>
            <person name="Crous P.W."/>
            <person name="Stergiopoulos I."/>
        </authorList>
    </citation>
    <scope>NUCLEOTIDE SEQUENCE [LARGE SCALE GENOMIC DNA]</scope>
    <source>
        <strain evidence="5 6">CBS 114824</strain>
    </source>
</reference>
<feature type="domain" description="WSC" evidence="4">
    <location>
        <begin position="147"/>
        <end position="243"/>
    </location>
</feature>
<name>A0A139GZ17_9PEZI</name>
<dbReference type="InterPro" id="IPR014756">
    <property type="entry name" value="Ig_E-set"/>
</dbReference>
<feature type="signal peptide" evidence="3">
    <location>
        <begin position="1"/>
        <end position="15"/>
    </location>
</feature>
<evidence type="ECO:0000313" key="6">
    <source>
        <dbReference type="Proteomes" id="UP000070133"/>
    </source>
</evidence>
<evidence type="ECO:0000313" key="5">
    <source>
        <dbReference type="EMBL" id="KXS95392.1"/>
    </source>
</evidence>
<dbReference type="Gene3D" id="2.60.40.10">
    <property type="entry name" value="Immunoglobulins"/>
    <property type="match status" value="1"/>
</dbReference>
<dbReference type="CDD" id="cd02851">
    <property type="entry name" value="E_set_GO_C"/>
    <property type="match status" value="1"/>
</dbReference>
<feature type="compositionally biased region" description="Low complexity" evidence="2">
    <location>
        <begin position="466"/>
        <end position="488"/>
    </location>
</feature>
<sequence length="1252" mass="133112">MASLLLPFLFTLTNALPSVNLVQRQSQLTPAWNTSLPTNWTYVGCYNESNPRALGGGGFNNATTMTGALCAAYCANKGFIYAGTEYTDECYCGNKLSAPTSLQNDTQCSMSCAGNSTEACGGPNYLTVYFANKDAPKGPSINPGPSNWTSYGCWTDSNTRTLRKPTPMPGGFSNGTVAGCTSACGDAGYTLAGVEYAGECYCDSYLSNSAAAKVSDDDCNMVCNGNSSEFCGAGNRLNLYASGTYVPSTKPANKAAPKPVNWLSLGCYSDSVGSRSLRYGQQVPGGSQNMTNQNCINVCLSQGYTIAATEYSGECFCDNDFQGHSGPVTDGRCNMNCYGNDGEICGGPNGLSAYQFNGWYDQGCYTDSVNARTLRYGQAVPGGSQNMTVENCVASCKKAGYTIAGVEYSGECFCDNTVSNGGGPAPDSSAQCNMQCFGNQDETCGGPNRLNVYAFNSKGLPTATKASTTASATATTSSDGDATATTDAPPQYTPTVKPTSGVNATAILPFKYQGCYTDNMQAGRALMNQRPDNQSMTVESCIAACSSQGYTIAGMEYSTQCFCDNYLRNSPTLRDDTECNMACSGSSGQKCGDGGRLSVYSNGTLTNYTSPGFLRDDLPGNWSFAGCLEDNVNNQRSLPYQMEFKDNSNIKCMKLCQEFGYTAAGTEYGEQCFCGDPRNYIDAGVKMLSNSSCNMRCANDTAGSNGGEICGGQNAISLYTWTDNPPNQWTFATGNAAGAYEFLIGGVTIPLVTAPARNGKVTFVEKFGTSTNASSTGAYELDLAFVNDFSKAWREMHVKTDVFCSASLTLPDRAGRQINIGGWSHPSTEGIRLYWPDGSPGVPSKNDWEENSEEIALLAGRWYPSAMMMPNGSVLVMGGEQGSNGAPVPSLELLPATGNLQECDYLRRTDPNNLYPFLINLPSGNIFVGYYNEALLLDPVSLQPVRQLPNMPGSVDRPDSGRTYPFEGTAVVMPQHAPFSDPLEVLICGGSNPGVAVALDNCITITPDVPGANWTIERMPSKRVLTMMTALPDGTFLISGGAHQGTAGFGLATDPNLNAVLYDPSKPVGKRMTVMANTTIVRFYHSEAVLLDDGRVLISGSDPEDNVHPQEYRNEVFIPPYLMGNPSRPEFNITDLDWLYGSSHTLSILQAGAGGNYRVSLMGAVASTHGNSMGQRTYFLSASCSGNSCTVTAPPDGNTCPPGWFQLFLLDGAGVPSHAIWVRVGGDPGQLGDWPKAQGFTLPGMGPVERLF</sequence>
<dbReference type="PANTHER" id="PTHR32208:SF105">
    <property type="entry name" value="COPPER RADICAL OXIDASE"/>
    <property type="match status" value="1"/>
</dbReference>
<dbReference type="InterPro" id="IPR037293">
    <property type="entry name" value="Gal_Oxidase_central_sf"/>
</dbReference>
<evidence type="ECO:0000259" key="4">
    <source>
        <dbReference type="PROSITE" id="PS51212"/>
    </source>
</evidence>
<dbReference type="Proteomes" id="UP000070133">
    <property type="component" value="Unassembled WGS sequence"/>
</dbReference>
<accession>A0A139GZ17</accession>
<dbReference type="InterPro" id="IPR002889">
    <property type="entry name" value="WSC_carb-bd"/>
</dbReference>
<dbReference type="Pfam" id="PF01822">
    <property type="entry name" value="WSC"/>
    <property type="match status" value="6"/>
</dbReference>
<dbReference type="SUPFAM" id="SSF50965">
    <property type="entry name" value="Galactose oxidase, central domain"/>
    <property type="match status" value="1"/>
</dbReference>
<feature type="domain" description="WSC" evidence="4">
    <location>
        <begin position="509"/>
        <end position="603"/>
    </location>
</feature>
<dbReference type="PANTHER" id="PTHR32208">
    <property type="entry name" value="SECRETED PROTEIN-RELATED"/>
    <property type="match status" value="1"/>
</dbReference>
<feature type="domain" description="WSC" evidence="4">
    <location>
        <begin position="621"/>
        <end position="722"/>
    </location>
</feature>
<keyword evidence="6" id="KW-1185">Reference proteome</keyword>
<feature type="domain" description="WSC" evidence="4">
    <location>
        <begin position="261"/>
        <end position="357"/>
    </location>
</feature>
<proteinExistence type="predicted"/>
<dbReference type="EMBL" id="LFZN01000218">
    <property type="protein sequence ID" value="KXS95392.1"/>
    <property type="molecule type" value="Genomic_DNA"/>
</dbReference>
<evidence type="ECO:0000256" key="1">
    <source>
        <dbReference type="ARBA" id="ARBA00022729"/>
    </source>
</evidence>
<dbReference type="PROSITE" id="PS51212">
    <property type="entry name" value="WSC"/>
    <property type="match status" value="6"/>
</dbReference>
<dbReference type="STRING" id="321146.A0A139GZ17"/>
<dbReference type="SUPFAM" id="SSF81296">
    <property type="entry name" value="E set domains"/>
    <property type="match status" value="1"/>
</dbReference>
<feature type="region of interest" description="Disordered" evidence="2">
    <location>
        <begin position="466"/>
        <end position="499"/>
    </location>
</feature>
<comment type="caution">
    <text evidence="5">The sequence shown here is derived from an EMBL/GenBank/DDBJ whole genome shotgun (WGS) entry which is preliminary data.</text>
</comment>
<dbReference type="Gene3D" id="2.130.10.80">
    <property type="entry name" value="Galactose oxidase/kelch, beta-propeller"/>
    <property type="match status" value="1"/>
</dbReference>
<dbReference type="InterPro" id="IPR011043">
    <property type="entry name" value="Gal_Oxase/kelch_b-propeller"/>
</dbReference>
<dbReference type="InterPro" id="IPR015202">
    <property type="entry name" value="GO-like_E_set"/>
</dbReference>
<feature type="domain" description="WSC" evidence="4">
    <location>
        <begin position="358"/>
        <end position="456"/>
    </location>
</feature>
<evidence type="ECO:0000256" key="2">
    <source>
        <dbReference type="SAM" id="MobiDB-lite"/>
    </source>
</evidence>
<dbReference type="InterPro" id="IPR013783">
    <property type="entry name" value="Ig-like_fold"/>
</dbReference>
<organism evidence="5 6">
    <name type="scientific">Pseudocercospora eumusae</name>
    <dbReference type="NCBI Taxonomy" id="321146"/>
    <lineage>
        <taxon>Eukaryota</taxon>
        <taxon>Fungi</taxon>
        <taxon>Dikarya</taxon>
        <taxon>Ascomycota</taxon>
        <taxon>Pezizomycotina</taxon>
        <taxon>Dothideomycetes</taxon>
        <taxon>Dothideomycetidae</taxon>
        <taxon>Mycosphaerellales</taxon>
        <taxon>Mycosphaerellaceae</taxon>
        <taxon>Pseudocercospora</taxon>
    </lineage>
</organism>
<gene>
    <name evidence="5" type="ORF">AC578_1900</name>
</gene>